<dbReference type="InterPro" id="IPR020612">
    <property type="entry name" value="Methylthiotransferase_CS"/>
</dbReference>
<organism evidence="18 19">
    <name type="scientific">Methylobacterium oryzae CBMB20</name>
    <dbReference type="NCBI Taxonomy" id="693986"/>
    <lineage>
        <taxon>Bacteria</taxon>
        <taxon>Pseudomonadati</taxon>
        <taxon>Pseudomonadota</taxon>
        <taxon>Alphaproteobacteria</taxon>
        <taxon>Hyphomicrobiales</taxon>
        <taxon>Methylobacteriaceae</taxon>
        <taxon>Methylobacterium</taxon>
    </lineage>
</organism>
<keyword evidence="6 14" id="KW-0819">tRNA processing</keyword>
<proteinExistence type="inferred from homology"/>
<dbReference type="STRING" id="693986.MOC_0804"/>
<dbReference type="InterPro" id="IPR013848">
    <property type="entry name" value="Methylthiotransferase_N"/>
</dbReference>
<evidence type="ECO:0000256" key="14">
    <source>
        <dbReference type="HAMAP-Rule" id="MF_01864"/>
    </source>
</evidence>
<dbReference type="SFLD" id="SFLDS00029">
    <property type="entry name" value="Radical_SAM"/>
    <property type="match status" value="1"/>
</dbReference>
<evidence type="ECO:0000259" key="17">
    <source>
        <dbReference type="PROSITE" id="PS51918"/>
    </source>
</evidence>
<dbReference type="SFLD" id="SFLDG01061">
    <property type="entry name" value="methylthiotransferase"/>
    <property type="match status" value="1"/>
</dbReference>
<keyword evidence="4 14" id="KW-0808">Transferase</keyword>
<sequence>MKKAYVKSYGCQMNAYDAARMADVLGAEGYTATDSVEDADVVVLNTCHIREKAAEKVYSELGRLRVLKGERKAKGLDTRIVVAGCVAQAEGAEIQARQPAVDVVVGPQSYHRLPDLLTRSRERRVVDTEFPVEDKFDHLPRRRTLGASAFLTVQEGCDKFCAFCVVPYTRGAEVSRSVAAVLAEAEKLAEGGVREITLIGQNVNAYHGDGPDGAPVGLAGLVRAVASIPGIARIRYTTSHPNDFDEALIRAHAEVPALMPYLHLPVQSGSDRILAAMNRKHTGDAYRRLIDRIRTVRPDIALSSDFIVGFPGETDADFAETLRLVRDVGFESAFSFKYSPRPGTPAADRTDQVSEAVMAARLAELQALLDSQRHAYQRAAEGRVFDVLVEKPGRHPGQVAGKTPHLLAVQFDAAPHHIGQVVPVRITEAGANSLFGELVSEAAAA</sequence>
<dbReference type="InterPro" id="IPR006463">
    <property type="entry name" value="MiaB_methiolase"/>
</dbReference>
<dbReference type="FunFam" id="3.80.30.20:FF:000001">
    <property type="entry name" value="tRNA-2-methylthio-N(6)-dimethylallyladenosine synthase 2"/>
    <property type="match status" value="1"/>
</dbReference>
<evidence type="ECO:0000313" key="19">
    <source>
        <dbReference type="Proteomes" id="UP000029492"/>
    </source>
</evidence>
<dbReference type="NCBIfam" id="TIGR00089">
    <property type="entry name" value="MiaB/RimO family radical SAM methylthiotransferase"/>
    <property type="match status" value="1"/>
</dbReference>
<dbReference type="Proteomes" id="UP000029492">
    <property type="component" value="Chromosome"/>
</dbReference>
<evidence type="ECO:0000256" key="3">
    <source>
        <dbReference type="ARBA" id="ARBA00022490"/>
    </source>
</evidence>
<feature type="binding site" evidence="14">
    <location>
        <position position="11"/>
    </location>
    <ligand>
        <name>[4Fe-4S] cluster</name>
        <dbReference type="ChEBI" id="CHEBI:49883"/>
        <label>1</label>
    </ligand>
</feature>
<dbReference type="InterPro" id="IPR023404">
    <property type="entry name" value="rSAM_horseshoe"/>
</dbReference>
<dbReference type="Gene3D" id="3.80.30.20">
    <property type="entry name" value="tm_1862 like domain"/>
    <property type="match status" value="1"/>
</dbReference>
<dbReference type="SFLD" id="SFLDF00273">
    <property type="entry name" value="(dimethylallyl)adenosine_tRNA"/>
    <property type="match status" value="1"/>
</dbReference>
<evidence type="ECO:0000256" key="2">
    <source>
        <dbReference type="ARBA" id="ARBA00022485"/>
    </source>
</evidence>
<evidence type="ECO:0000259" key="15">
    <source>
        <dbReference type="PROSITE" id="PS50926"/>
    </source>
</evidence>
<dbReference type="InterPro" id="IPR005839">
    <property type="entry name" value="Methylthiotransferase"/>
</dbReference>
<dbReference type="Pfam" id="PF00919">
    <property type="entry name" value="UPF0004"/>
    <property type="match status" value="1"/>
</dbReference>
<dbReference type="Gene3D" id="3.40.50.12160">
    <property type="entry name" value="Methylthiotransferase, N-terminal domain"/>
    <property type="match status" value="1"/>
</dbReference>
<comment type="catalytic activity">
    <reaction evidence="14">
        <text>N(6)-dimethylallyladenosine(37) in tRNA + (sulfur carrier)-SH + AH2 + 2 S-adenosyl-L-methionine = 2-methylsulfanyl-N(6)-dimethylallyladenosine(37) in tRNA + (sulfur carrier)-H + 5'-deoxyadenosine + L-methionine + A + S-adenosyl-L-homocysteine + 2 H(+)</text>
        <dbReference type="Rhea" id="RHEA:37067"/>
        <dbReference type="Rhea" id="RHEA-COMP:10375"/>
        <dbReference type="Rhea" id="RHEA-COMP:10376"/>
        <dbReference type="Rhea" id="RHEA-COMP:14737"/>
        <dbReference type="Rhea" id="RHEA-COMP:14739"/>
        <dbReference type="ChEBI" id="CHEBI:13193"/>
        <dbReference type="ChEBI" id="CHEBI:15378"/>
        <dbReference type="ChEBI" id="CHEBI:17319"/>
        <dbReference type="ChEBI" id="CHEBI:17499"/>
        <dbReference type="ChEBI" id="CHEBI:29917"/>
        <dbReference type="ChEBI" id="CHEBI:57844"/>
        <dbReference type="ChEBI" id="CHEBI:57856"/>
        <dbReference type="ChEBI" id="CHEBI:59789"/>
        <dbReference type="ChEBI" id="CHEBI:64428"/>
        <dbReference type="ChEBI" id="CHEBI:74415"/>
        <dbReference type="ChEBI" id="CHEBI:74417"/>
        <dbReference type="EC" id="2.8.4.3"/>
    </reaction>
</comment>
<evidence type="ECO:0000259" key="16">
    <source>
        <dbReference type="PROSITE" id="PS51449"/>
    </source>
</evidence>
<dbReference type="EC" id="2.8.4.3" evidence="10 14"/>
<dbReference type="GO" id="GO:0051539">
    <property type="term" value="F:4 iron, 4 sulfur cluster binding"/>
    <property type="evidence" value="ECO:0007669"/>
    <property type="project" value="UniProtKB-UniRule"/>
</dbReference>
<evidence type="ECO:0000256" key="5">
    <source>
        <dbReference type="ARBA" id="ARBA00022691"/>
    </source>
</evidence>
<evidence type="ECO:0000256" key="1">
    <source>
        <dbReference type="ARBA" id="ARBA00003234"/>
    </source>
</evidence>
<name>A0A089Q1U7_9HYPH</name>
<comment type="cofactor">
    <cofactor evidence="14">
        <name>[4Fe-4S] cluster</name>
        <dbReference type="ChEBI" id="CHEBI:49883"/>
    </cofactor>
    <text evidence="14">Binds 2 [4Fe-4S] clusters. One cluster is coordinated with 3 cysteines and an exchangeable S-adenosyl-L-methionine.</text>
</comment>
<accession>A0A089Q1U7</accession>
<dbReference type="GO" id="GO:0035597">
    <property type="term" value="F:tRNA-2-methylthio-N(6)-dimethylallyladenosine(37) synthase activity"/>
    <property type="evidence" value="ECO:0007669"/>
    <property type="project" value="UniProtKB-EC"/>
</dbReference>
<evidence type="ECO:0000256" key="10">
    <source>
        <dbReference type="ARBA" id="ARBA00033765"/>
    </source>
</evidence>
<keyword evidence="19" id="KW-1185">Reference proteome</keyword>
<dbReference type="InterPro" id="IPR006638">
    <property type="entry name" value="Elp3/MiaA/NifB-like_rSAM"/>
</dbReference>
<keyword evidence="9 14" id="KW-0411">Iron-sulfur</keyword>
<keyword evidence="5 14" id="KW-0949">S-adenosyl-L-methionine</keyword>
<comment type="similarity">
    <text evidence="14">Belongs to the methylthiotransferase family. MiaB subfamily.</text>
</comment>
<dbReference type="InterPro" id="IPR002792">
    <property type="entry name" value="TRAM_dom"/>
</dbReference>
<keyword evidence="3 14" id="KW-0963">Cytoplasm</keyword>
<keyword evidence="8 14" id="KW-0408">Iron</keyword>
<comment type="subcellular location">
    <subcellularLocation>
        <location evidence="14">Cytoplasm</location>
    </subcellularLocation>
</comment>
<dbReference type="PROSITE" id="PS51449">
    <property type="entry name" value="MTTASE_N"/>
    <property type="match status" value="1"/>
</dbReference>
<evidence type="ECO:0000256" key="11">
    <source>
        <dbReference type="ARBA" id="ARBA00068570"/>
    </source>
</evidence>
<dbReference type="HOGENOM" id="CLU_018697_2_0_5"/>
<dbReference type="SFLD" id="SFLDG01082">
    <property type="entry name" value="B12-binding_domain_containing"/>
    <property type="match status" value="1"/>
</dbReference>
<dbReference type="Pfam" id="PF01938">
    <property type="entry name" value="TRAM"/>
    <property type="match status" value="1"/>
</dbReference>
<evidence type="ECO:0000256" key="9">
    <source>
        <dbReference type="ARBA" id="ARBA00023014"/>
    </source>
</evidence>
<dbReference type="RefSeq" id="WP_043755741.1">
    <property type="nucleotide sequence ID" value="NZ_CP003811.1"/>
</dbReference>
<reference evidence="18 19" key="1">
    <citation type="journal article" date="2014" name="PLoS ONE">
        <title>Genome Information of Methylobacterium oryzae, a Plant-Probiotic Methylotroph in the Phyllosphere.</title>
        <authorList>
            <person name="Kwak M.J."/>
            <person name="Jeong H."/>
            <person name="Madhaiyan M."/>
            <person name="Lee Y."/>
            <person name="Sa T.M."/>
            <person name="Oh T.K."/>
            <person name="Kim J.F."/>
        </authorList>
    </citation>
    <scope>NUCLEOTIDE SEQUENCE [LARGE SCALE GENOMIC DNA]</scope>
    <source>
        <strain evidence="18 19">CBMB20</strain>
    </source>
</reference>
<dbReference type="PANTHER" id="PTHR43020:SF2">
    <property type="entry name" value="MITOCHONDRIAL TRNA METHYLTHIOTRANSFERASE CDK5RAP1"/>
    <property type="match status" value="1"/>
</dbReference>
<evidence type="ECO:0000256" key="7">
    <source>
        <dbReference type="ARBA" id="ARBA00022723"/>
    </source>
</evidence>
<evidence type="ECO:0000256" key="6">
    <source>
        <dbReference type="ARBA" id="ARBA00022694"/>
    </source>
</evidence>
<evidence type="ECO:0000256" key="4">
    <source>
        <dbReference type="ARBA" id="ARBA00022679"/>
    </source>
</evidence>
<evidence type="ECO:0000256" key="8">
    <source>
        <dbReference type="ARBA" id="ARBA00023004"/>
    </source>
</evidence>
<dbReference type="AlphaFoldDB" id="A0A089Q1U7"/>
<dbReference type="EMBL" id="CP003811">
    <property type="protein sequence ID" value="AIQ88559.1"/>
    <property type="molecule type" value="Genomic_DNA"/>
</dbReference>
<feature type="binding site" evidence="14">
    <location>
        <position position="157"/>
    </location>
    <ligand>
        <name>[4Fe-4S] cluster</name>
        <dbReference type="ChEBI" id="CHEBI:49883"/>
        <label>2</label>
        <note>4Fe-4S-S-AdoMet</note>
    </ligand>
</feature>
<comment type="subunit">
    <text evidence="14">Monomer.</text>
</comment>
<feature type="binding site" evidence="14">
    <location>
        <position position="85"/>
    </location>
    <ligand>
        <name>[4Fe-4S] cluster</name>
        <dbReference type="ChEBI" id="CHEBI:49883"/>
        <label>1</label>
    </ligand>
</feature>
<evidence type="ECO:0000256" key="13">
    <source>
        <dbReference type="ARBA" id="ARBA00081141"/>
    </source>
</evidence>
<feature type="domain" description="Radical SAM core" evidence="17">
    <location>
        <begin position="143"/>
        <end position="378"/>
    </location>
</feature>
<dbReference type="SUPFAM" id="SSF102114">
    <property type="entry name" value="Radical SAM enzymes"/>
    <property type="match status" value="1"/>
</dbReference>
<dbReference type="HAMAP" id="MF_01864">
    <property type="entry name" value="tRNA_metthiotr_MiaB"/>
    <property type="match status" value="1"/>
</dbReference>
<dbReference type="Pfam" id="PF04055">
    <property type="entry name" value="Radical_SAM"/>
    <property type="match status" value="1"/>
</dbReference>
<evidence type="ECO:0000313" key="18">
    <source>
        <dbReference type="EMBL" id="AIQ88559.1"/>
    </source>
</evidence>
<dbReference type="GO" id="GO:0005829">
    <property type="term" value="C:cytosol"/>
    <property type="evidence" value="ECO:0007669"/>
    <property type="project" value="TreeGrafter"/>
</dbReference>
<feature type="domain" description="MTTase N-terminal" evidence="16">
    <location>
        <begin position="2"/>
        <end position="122"/>
    </location>
</feature>
<dbReference type="CDD" id="cd01335">
    <property type="entry name" value="Radical_SAM"/>
    <property type="match status" value="1"/>
</dbReference>
<feature type="binding site" evidence="14">
    <location>
        <position position="161"/>
    </location>
    <ligand>
        <name>[4Fe-4S] cluster</name>
        <dbReference type="ChEBI" id="CHEBI:49883"/>
        <label>2</label>
        <note>4Fe-4S-S-AdoMet</note>
    </ligand>
</feature>
<dbReference type="InterPro" id="IPR038135">
    <property type="entry name" value="Methylthiotransferase_N_sf"/>
</dbReference>
<dbReference type="InterPro" id="IPR058240">
    <property type="entry name" value="rSAM_sf"/>
</dbReference>
<dbReference type="eggNOG" id="COG0621">
    <property type="taxonomic scope" value="Bacteria"/>
</dbReference>
<gene>
    <name evidence="14 18" type="primary">miaB</name>
    <name evidence="18" type="ORF">MOC_0804</name>
</gene>
<keyword evidence="7 14" id="KW-0479">Metal-binding</keyword>
<feature type="binding site" evidence="14">
    <location>
        <position position="164"/>
    </location>
    <ligand>
        <name>[4Fe-4S] cluster</name>
        <dbReference type="ChEBI" id="CHEBI:49883"/>
        <label>2</label>
        <note>4Fe-4S-S-AdoMet</note>
    </ligand>
</feature>
<dbReference type="SMART" id="SM00729">
    <property type="entry name" value="Elp3"/>
    <property type="match status" value="1"/>
</dbReference>
<protein>
    <recommendedName>
        <fullName evidence="11 14">tRNA-2-methylthio-N(6)-dimethylallyladenosine synthase</fullName>
        <ecNumber evidence="10 14">2.8.4.3</ecNumber>
    </recommendedName>
    <alternativeName>
        <fullName evidence="13 14">(Dimethylallyl)adenosine tRNA methylthiotransferase MiaB</fullName>
    </alternativeName>
    <alternativeName>
        <fullName evidence="12 14">tRNA-i(6)A37 methylthiotransferase</fullName>
    </alternativeName>
</protein>
<dbReference type="FunFam" id="3.40.50.12160:FF:000003">
    <property type="entry name" value="CDK5 regulatory subunit-associated protein 1"/>
    <property type="match status" value="1"/>
</dbReference>
<dbReference type="InterPro" id="IPR007197">
    <property type="entry name" value="rSAM"/>
</dbReference>
<feature type="binding site" evidence="14">
    <location>
        <position position="47"/>
    </location>
    <ligand>
        <name>[4Fe-4S] cluster</name>
        <dbReference type="ChEBI" id="CHEBI:49883"/>
        <label>1</label>
    </ligand>
</feature>
<dbReference type="PANTHER" id="PTHR43020">
    <property type="entry name" value="CDK5 REGULATORY SUBUNIT-ASSOCIATED PROTEIN 1"/>
    <property type="match status" value="1"/>
</dbReference>
<evidence type="ECO:0000256" key="12">
    <source>
        <dbReference type="ARBA" id="ARBA00080698"/>
    </source>
</evidence>
<dbReference type="PROSITE" id="PS01278">
    <property type="entry name" value="MTTASE_RADICAL"/>
    <property type="match status" value="1"/>
</dbReference>
<keyword evidence="2 14" id="KW-0004">4Fe-4S</keyword>
<dbReference type="KEGG" id="mor:MOC_0804"/>
<comment type="function">
    <text evidence="1 14">Catalyzes the methylthiolation of N6-(dimethylallyl)adenosine (i(6)A), leading to the formation of 2-methylthio-N6-(dimethylallyl)adenosine (ms(2)i(6)A) at position 37 in tRNAs that read codons beginning with uridine.</text>
</comment>
<dbReference type="NCBIfam" id="TIGR01574">
    <property type="entry name" value="miaB-methiolase"/>
    <property type="match status" value="1"/>
</dbReference>
<feature type="domain" description="TRAM" evidence="15">
    <location>
        <begin position="378"/>
        <end position="440"/>
    </location>
</feature>
<dbReference type="PROSITE" id="PS51918">
    <property type="entry name" value="RADICAL_SAM"/>
    <property type="match status" value="1"/>
</dbReference>
<dbReference type="PROSITE" id="PS50926">
    <property type="entry name" value="TRAM"/>
    <property type="match status" value="1"/>
</dbReference>
<dbReference type="GO" id="GO:0046872">
    <property type="term" value="F:metal ion binding"/>
    <property type="evidence" value="ECO:0007669"/>
    <property type="project" value="UniProtKB-KW"/>
</dbReference>